<sequence length="413" mass="44501">MYVDRVSSASTTPSPADSGPGNTPDTRSRPIPQFALILGGLAAIWVVMLGINAQSSLVGPVFLTINLFVVVYPLQQRLNKRGFPPLIGALVSGLLVAAILIAFFGSLAWATARFIVEIPQYQGQFSLLYSQMIDWLRGMRISEQQVIEQLEDLQRQVSPSNAVAVLQSALSGLTGILSAFAVLLTVIFVGLIDSMSTDRRAAMLLRTKPSLTHALLDFAQGVRRYWIVSTTFGLIVSAMNVAVLLYLDVPLPWVWGLFTFLTNYIPNIGFVMGLVPPAIMALLANDPLTSLIVIITFSVINFVMQSVIQPKFTGDSVGVTASVSLISLLFWSWALGPLGAILALPATLLLKTILIDIDPDLRWLNVLFASDPSNGEPLAGNPERDAKNTDTASVEATAPSRPSERHDAASAQG</sequence>
<dbReference type="KEGG" id="dco:SAMEA4475696_0219"/>
<feature type="region of interest" description="Disordered" evidence="6">
    <location>
        <begin position="373"/>
        <end position="413"/>
    </location>
</feature>
<evidence type="ECO:0000256" key="5">
    <source>
        <dbReference type="ARBA" id="ARBA00023136"/>
    </source>
</evidence>
<evidence type="ECO:0000256" key="1">
    <source>
        <dbReference type="ARBA" id="ARBA00004141"/>
    </source>
</evidence>
<dbReference type="GO" id="GO:0055085">
    <property type="term" value="P:transmembrane transport"/>
    <property type="evidence" value="ECO:0007669"/>
    <property type="project" value="TreeGrafter"/>
</dbReference>
<accession>A0A239V6F1</accession>
<evidence type="ECO:0000256" key="2">
    <source>
        <dbReference type="ARBA" id="ARBA00009773"/>
    </source>
</evidence>
<keyword evidence="5 7" id="KW-0472">Membrane</keyword>
<feature type="transmembrane region" description="Helical" evidence="7">
    <location>
        <begin position="328"/>
        <end position="350"/>
    </location>
</feature>
<feature type="transmembrane region" description="Helical" evidence="7">
    <location>
        <begin position="86"/>
        <end position="110"/>
    </location>
</feature>
<feature type="region of interest" description="Disordered" evidence="6">
    <location>
        <begin position="1"/>
        <end position="28"/>
    </location>
</feature>
<name>A0A239V6F1_9MICO</name>
<evidence type="ECO:0000313" key="8">
    <source>
        <dbReference type="EMBL" id="SNV17499.1"/>
    </source>
</evidence>
<evidence type="ECO:0000256" key="6">
    <source>
        <dbReference type="SAM" id="MobiDB-lite"/>
    </source>
</evidence>
<feature type="transmembrane region" description="Helical" evidence="7">
    <location>
        <begin position="225"/>
        <end position="247"/>
    </location>
</feature>
<dbReference type="PANTHER" id="PTHR21716">
    <property type="entry name" value="TRANSMEMBRANE PROTEIN"/>
    <property type="match status" value="1"/>
</dbReference>
<comment type="subcellular location">
    <subcellularLocation>
        <location evidence="1">Membrane</location>
        <topology evidence="1">Multi-pass membrane protein</topology>
    </subcellularLocation>
</comment>
<dbReference type="AlphaFoldDB" id="A0A239V6F1"/>
<dbReference type="STRING" id="1121387.GCA_000429885_01495"/>
<evidence type="ECO:0000256" key="4">
    <source>
        <dbReference type="ARBA" id="ARBA00022989"/>
    </source>
</evidence>
<dbReference type="PANTHER" id="PTHR21716:SF64">
    <property type="entry name" value="AI-2 TRANSPORT PROTEIN TQSA"/>
    <property type="match status" value="1"/>
</dbReference>
<dbReference type="EMBL" id="LT906453">
    <property type="protein sequence ID" value="SNV17499.1"/>
    <property type="molecule type" value="Genomic_DNA"/>
</dbReference>
<reference evidence="8 9" key="1">
    <citation type="submission" date="2017-06" db="EMBL/GenBank/DDBJ databases">
        <authorList>
            <consortium name="Pathogen Informatics"/>
        </authorList>
    </citation>
    <scope>NUCLEOTIDE SEQUENCE [LARGE SCALE GENOMIC DNA]</scope>
    <source>
        <strain evidence="8 9">NCTC13039</strain>
    </source>
</reference>
<feature type="compositionally biased region" description="Low complexity" evidence="6">
    <location>
        <begin position="7"/>
        <end position="21"/>
    </location>
</feature>
<keyword evidence="3 7" id="KW-0812">Transmembrane</keyword>
<proteinExistence type="inferred from homology"/>
<evidence type="ECO:0000256" key="7">
    <source>
        <dbReference type="SAM" id="Phobius"/>
    </source>
</evidence>
<protein>
    <submittedName>
        <fullName evidence="8">Pheromone autoinducer 2 transporter</fullName>
    </submittedName>
</protein>
<keyword evidence="9" id="KW-1185">Reference proteome</keyword>
<organism evidence="8 9">
    <name type="scientific">Dermatophilus congolensis</name>
    <dbReference type="NCBI Taxonomy" id="1863"/>
    <lineage>
        <taxon>Bacteria</taxon>
        <taxon>Bacillati</taxon>
        <taxon>Actinomycetota</taxon>
        <taxon>Actinomycetes</taxon>
        <taxon>Micrococcales</taxon>
        <taxon>Dermatophilaceae</taxon>
        <taxon>Dermatophilus</taxon>
    </lineage>
</organism>
<feature type="transmembrane region" description="Helical" evidence="7">
    <location>
        <begin position="169"/>
        <end position="192"/>
    </location>
</feature>
<keyword evidence="4 7" id="KW-1133">Transmembrane helix</keyword>
<dbReference type="InterPro" id="IPR002549">
    <property type="entry name" value="AI-2E-like"/>
</dbReference>
<dbReference type="Pfam" id="PF01594">
    <property type="entry name" value="AI-2E_transport"/>
    <property type="match status" value="1"/>
</dbReference>
<feature type="transmembrane region" description="Helical" evidence="7">
    <location>
        <begin position="57"/>
        <end position="74"/>
    </location>
</feature>
<evidence type="ECO:0000313" key="9">
    <source>
        <dbReference type="Proteomes" id="UP000242637"/>
    </source>
</evidence>
<dbReference type="GO" id="GO:0016020">
    <property type="term" value="C:membrane"/>
    <property type="evidence" value="ECO:0007669"/>
    <property type="project" value="UniProtKB-SubCell"/>
</dbReference>
<comment type="similarity">
    <text evidence="2">Belongs to the autoinducer-2 exporter (AI-2E) (TC 2.A.86) family.</text>
</comment>
<gene>
    <name evidence="8" type="primary">yhhT_2</name>
    <name evidence="8" type="ORF">SAMEA4475696_00219</name>
</gene>
<feature type="transmembrane region" description="Helical" evidence="7">
    <location>
        <begin position="253"/>
        <end position="275"/>
    </location>
</feature>
<feature type="transmembrane region" description="Helical" evidence="7">
    <location>
        <begin position="287"/>
        <end position="308"/>
    </location>
</feature>
<feature type="compositionally biased region" description="Basic and acidic residues" evidence="6">
    <location>
        <begin position="402"/>
        <end position="413"/>
    </location>
</feature>
<feature type="transmembrane region" description="Helical" evidence="7">
    <location>
        <begin position="34"/>
        <end position="51"/>
    </location>
</feature>
<dbReference type="Proteomes" id="UP000242637">
    <property type="component" value="Chromosome 1"/>
</dbReference>
<evidence type="ECO:0000256" key="3">
    <source>
        <dbReference type="ARBA" id="ARBA00022692"/>
    </source>
</evidence>